<proteinExistence type="inferred from homology"/>
<dbReference type="GO" id="GO:0036374">
    <property type="term" value="F:glutathione hydrolase activity"/>
    <property type="evidence" value="ECO:0007669"/>
    <property type="project" value="UniProtKB-UniRule"/>
</dbReference>
<dbReference type="AlphaFoldDB" id="A0AA41YQP6"/>
<comment type="caution">
    <text evidence="7">The sequence shown here is derived from an EMBL/GenBank/DDBJ whole genome shotgun (WGS) entry which is preliminary data.</text>
</comment>
<sequence length="525" mass="55813">MPEPAYNVACFNSRRSPVLARRGIVATAQPLASQAGMRMLLQGGNAIDAAVAAAAVLGVTEPFQTGLGGDAFALIHEAATGAVLALNASGPAPRAAQLEDYRARGFLAMPEHGPLSWTVPGCVDGWCQMLARCGTMKLADVLAPAIEYARDGFPVAPGDAAQWQQSETLLRAHPGSRRHLLIDGNAPRAGEIMVQPVLADTLRLLAEGGRDAFYAGPIAERLVRFSDASGGLLTRDDLAGYRAEWQQPIGVVYRGHHVLECPPNGQGIAALLALKAIEHTDFARLDRDGPACWHLLIEAMKYGMTEAASQVADPRFAPFDIDALLARVPPAASVPPVGPPPPSDTVFLAVVDAAGNAVSFINSVYGDFGSGWAADDLGFVLQNRGTGFSLDPAHPNRLAPGKRPYHTIIPAMALKDGKPTHVFGVTGGFMQPQGHLQLLVNLLDYGMDVQTAIDTPRFWWEGNRRVVLEDGLPEPTYATLASWGHEIIRRPGHRGFGGAQIIALRPNGVRIAGSEPRQDGCAIGY</sequence>
<dbReference type="EC" id="2.3.2.2" evidence="6"/>
<dbReference type="InterPro" id="IPR043137">
    <property type="entry name" value="GGT_ssub_C"/>
</dbReference>
<evidence type="ECO:0000313" key="8">
    <source>
        <dbReference type="Proteomes" id="UP001165679"/>
    </source>
</evidence>
<evidence type="ECO:0000256" key="6">
    <source>
        <dbReference type="RuleBase" id="RU368036"/>
    </source>
</evidence>
<evidence type="ECO:0000313" key="7">
    <source>
        <dbReference type="EMBL" id="MCW3477105.1"/>
    </source>
</evidence>
<feature type="binding site" evidence="5">
    <location>
        <position position="428"/>
    </location>
    <ligand>
        <name>L-glutamate</name>
        <dbReference type="ChEBI" id="CHEBI:29985"/>
    </ligand>
</feature>
<dbReference type="GO" id="GO:0006751">
    <property type="term" value="P:glutathione catabolic process"/>
    <property type="evidence" value="ECO:0007669"/>
    <property type="project" value="UniProtKB-UniRule"/>
</dbReference>
<dbReference type="Gene3D" id="3.60.20.40">
    <property type="match status" value="1"/>
</dbReference>
<evidence type="ECO:0000256" key="3">
    <source>
        <dbReference type="ARBA" id="ARBA00047417"/>
    </source>
</evidence>
<dbReference type="RefSeq" id="WP_264716026.1">
    <property type="nucleotide sequence ID" value="NZ_JAPDNT010000029.1"/>
</dbReference>
<comment type="PTM">
    <text evidence="6">Cleaved by autocatalysis into a large and a small subunit.</text>
</comment>
<evidence type="ECO:0000256" key="5">
    <source>
        <dbReference type="PIRSR" id="PIRSR600101-2"/>
    </source>
</evidence>
<keyword evidence="8" id="KW-1185">Reference proteome</keyword>
<dbReference type="PANTHER" id="PTHR43881">
    <property type="entry name" value="GAMMA-GLUTAMYLTRANSPEPTIDASE (AFU_ORTHOLOGUE AFUA_4G13580)"/>
    <property type="match status" value="1"/>
</dbReference>
<dbReference type="InterPro" id="IPR029055">
    <property type="entry name" value="Ntn_hydrolases_N"/>
</dbReference>
<dbReference type="SUPFAM" id="SSF56235">
    <property type="entry name" value="N-terminal nucleophile aminohydrolases (Ntn hydrolases)"/>
    <property type="match status" value="1"/>
</dbReference>
<keyword evidence="6" id="KW-0317">Glutathione biosynthesis</keyword>
<dbReference type="GO" id="GO:0006750">
    <property type="term" value="P:glutathione biosynthetic process"/>
    <property type="evidence" value="ECO:0007669"/>
    <property type="project" value="UniProtKB-KW"/>
</dbReference>
<dbReference type="GO" id="GO:0103068">
    <property type="term" value="F:leukotriene C4 gamma-glutamyl transferase activity"/>
    <property type="evidence" value="ECO:0007669"/>
    <property type="project" value="UniProtKB-EC"/>
</dbReference>
<dbReference type="EMBL" id="JAPDNT010000029">
    <property type="protein sequence ID" value="MCW3477105.1"/>
    <property type="molecule type" value="Genomic_DNA"/>
</dbReference>
<dbReference type="Proteomes" id="UP001165679">
    <property type="component" value="Unassembled WGS sequence"/>
</dbReference>
<protein>
    <recommendedName>
        <fullName evidence="6">Glutathione hydrolase proenzyme</fullName>
        <ecNumber evidence="6">2.3.2.2</ecNumber>
        <ecNumber evidence="6">3.4.19.13</ecNumber>
    </recommendedName>
    <component>
        <recommendedName>
            <fullName evidence="6">Glutathione hydrolase large chain</fullName>
        </recommendedName>
    </component>
    <component>
        <recommendedName>
            <fullName evidence="6">Glutathione hydrolase small chain</fullName>
        </recommendedName>
    </component>
</protein>
<evidence type="ECO:0000256" key="2">
    <source>
        <dbReference type="ARBA" id="ARBA00001089"/>
    </source>
</evidence>
<comment type="subunit">
    <text evidence="6">This enzyme consists of two polypeptide chains, which are synthesized in precursor form from a single polypeptide.</text>
</comment>
<comment type="similarity">
    <text evidence="6">Belongs to the gamma-glutamyltransferase family.</text>
</comment>
<comment type="catalytic activity">
    <reaction evidence="2 6">
        <text>glutathione + H2O = L-cysteinylglycine + L-glutamate</text>
        <dbReference type="Rhea" id="RHEA:28807"/>
        <dbReference type="ChEBI" id="CHEBI:15377"/>
        <dbReference type="ChEBI" id="CHEBI:29985"/>
        <dbReference type="ChEBI" id="CHEBI:57925"/>
        <dbReference type="ChEBI" id="CHEBI:61694"/>
        <dbReference type="EC" id="3.4.19.13"/>
    </reaction>
</comment>
<dbReference type="EC" id="3.4.19.13" evidence="6"/>
<dbReference type="Pfam" id="PF01019">
    <property type="entry name" value="G_glu_transpept"/>
    <property type="match status" value="1"/>
</dbReference>
<accession>A0AA41YQP6</accession>
<dbReference type="PANTHER" id="PTHR43881:SF1">
    <property type="entry name" value="GAMMA-GLUTAMYLTRANSPEPTIDASE (AFU_ORTHOLOGUE AFUA_4G13580)"/>
    <property type="match status" value="1"/>
</dbReference>
<comment type="catalytic activity">
    <reaction evidence="3 6">
        <text>an N-terminal (5-L-glutamyl)-[peptide] + an alpha-amino acid = 5-L-glutamyl amino acid + an N-terminal L-alpha-aminoacyl-[peptide]</text>
        <dbReference type="Rhea" id="RHEA:23904"/>
        <dbReference type="Rhea" id="RHEA-COMP:9780"/>
        <dbReference type="Rhea" id="RHEA-COMP:9795"/>
        <dbReference type="ChEBI" id="CHEBI:77644"/>
        <dbReference type="ChEBI" id="CHEBI:78597"/>
        <dbReference type="ChEBI" id="CHEBI:78599"/>
        <dbReference type="ChEBI" id="CHEBI:78608"/>
        <dbReference type="EC" id="2.3.2.2"/>
    </reaction>
</comment>
<organism evidence="7 8">
    <name type="scientific">Limobrevibacterium gyesilva</name>
    <dbReference type="NCBI Taxonomy" id="2991712"/>
    <lineage>
        <taxon>Bacteria</taxon>
        <taxon>Pseudomonadati</taxon>
        <taxon>Pseudomonadota</taxon>
        <taxon>Alphaproteobacteria</taxon>
        <taxon>Acetobacterales</taxon>
        <taxon>Acetobacteraceae</taxon>
        <taxon>Limobrevibacterium</taxon>
    </lineage>
</organism>
<reference evidence="7" key="2">
    <citation type="submission" date="2022-10" db="EMBL/GenBank/DDBJ databases">
        <authorList>
            <person name="Trinh H.N."/>
        </authorList>
    </citation>
    <scope>NUCLEOTIDE SEQUENCE</scope>
    <source>
        <strain evidence="7">RN2-1</strain>
    </source>
</reference>
<evidence type="ECO:0000256" key="1">
    <source>
        <dbReference type="ARBA" id="ARBA00001049"/>
    </source>
</evidence>
<dbReference type="NCBIfam" id="TIGR00066">
    <property type="entry name" value="g_glut_trans"/>
    <property type="match status" value="1"/>
</dbReference>
<keyword evidence="6" id="KW-0378">Hydrolase</keyword>
<dbReference type="Gene3D" id="1.10.246.130">
    <property type="match status" value="1"/>
</dbReference>
<dbReference type="InterPro" id="IPR052896">
    <property type="entry name" value="GGT-like_enzyme"/>
</dbReference>
<comment type="catalytic activity">
    <reaction evidence="1 6">
        <text>an S-substituted glutathione + H2O = an S-substituted L-cysteinylglycine + L-glutamate</text>
        <dbReference type="Rhea" id="RHEA:59468"/>
        <dbReference type="ChEBI" id="CHEBI:15377"/>
        <dbReference type="ChEBI" id="CHEBI:29985"/>
        <dbReference type="ChEBI" id="CHEBI:90779"/>
        <dbReference type="ChEBI" id="CHEBI:143103"/>
        <dbReference type="EC" id="3.4.19.13"/>
    </reaction>
</comment>
<gene>
    <name evidence="7" type="primary">ggt</name>
    <name evidence="7" type="ORF">OL599_21270</name>
</gene>
<reference evidence="7" key="1">
    <citation type="submission" date="2022-09" db="EMBL/GenBank/DDBJ databases">
        <title>Rhodovastum sp. nov. RN2-1 isolated from soil in Seongnam, South Korea.</title>
        <authorList>
            <person name="Le N.T."/>
        </authorList>
    </citation>
    <scope>NUCLEOTIDE SEQUENCE</scope>
    <source>
        <strain evidence="7">RN2-1</strain>
    </source>
</reference>
<dbReference type="InterPro" id="IPR000101">
    <property type="entry name" value="GGT_peptidase"/>
</dbReference>
<comment type="pathway">
    <text evidence="6">Sulfur metabolism; glutathione metabolism.</text>
</comment>
<keyword evidence="6" id="KW-0865">Zymogen</keyword>
<dbReference type="PRINTS" id="PR01210">
    <property type="entry name" value="GGTRANSPTASE"/>
</dbReference>
<feature type="active site" description="Nucleophile" evidence="4">
    <location>
        <position position="345"/>
    </location>
</feature>
<keyword evidence="6 7" id="KW-0808">Transferase</keyword>
<evidence type="ECO:0000256" key="4">
    <source>
        <dbReference type="PIRSR" id="PIRSR600101-1"/>
    </source>
</evidence>
<dbReference type="InterPro" id="IPR043138">
    <property type="entry name" value="GGT_lsub"/>
</dbReference>
<name>A0AA41YQP6_9PROT</name>
<keyword evidence="6 7" id="KW-0012">Acyltransferase</keyword>